<evidence type="ECO:0000313" key="4">
    <source>
        <dbReference type="EMBL" id="TFB75342.1"/>
    </source>
</evidence>
<organism evidence="4 5">
    <name type="scientific">Cryobacterium glaciale</name>
    <dbReference type="NCBI Taxonomy" id="1259145"/>
    <lineage>
        <taxon>Bacteria</taxon>
        <taxon>Bacillati</taxon>
        <taxon>Actinomycetota</taxon>
        <taxon>Actinomycetes</taxon>
        <taxon>Micrococcales</taxon>
        <taxon>Microbacteriaceae</taxon>
        <taxon>Cryobacterium</taxon>
    </lineage>
</organism>
<comment type="caution">
    <text evidence="4">The sequence shown here is derived from an EMBL/GenBank/DDBJ whole genome shotgun (WGS) entry which is preliminary data.</text>
</comment>
<proteinExistence type="predicted"/>
<protein>
    <submittedName>
        <fullName evidence="4">N-acetyltransferase</fullName>
    </submittedName>
</protein>
<reference evidence="4 5" key="1">
    <citation type="submission" date="2019-03" db="EMBL/GenBank/DDBJ databases">
        <title>Genomics of glacier-inhabiting Cryobacterium strains.</title>
        <authorList>
            <person name="Liu Q."/>
            <person name="Xin Y.-H."/>
        </authorList>
    </citation>
    <scope>NUCLEOTIDE SEQUENCE [LARGE SCALE GENOMIC DNA]</scope>
    <source>
        <strain evidence="4 5">HLT2-23</strain>
    </source>
</reference>
<dbReference type="Pfam" id="PF00583">
    <property type="entry name" value="Acetyltransf_1"/>
    <property type="match status" value="1"/>
</dbReference>
<dbReference type="AlphaFoldDB" id="A0A4R8V0V9"/>
<dbReference type="OrthoDB" id="3381976at2"/>
<dbReference type="Proteomes" id="UP000298173">
    <property type="component" value="Unassembled WGS sequence"/>
</dbReference>
<dbReference type="CDD" id="cd04301">
    <property type="entry name" value="NAT_SF"/>
    <property type="match status" value="1"/>
</dbReference>
<dbReference type="Gene3D" id="3.40.630.30">
    <property type="match status" value="1"/>
</dbReference>
<dbReference type="RefSeq" id="WP_134502029.1">
    <property type="nucleotide sequence ID" value="NZ_SOEY01000008.1"/>
</dbReference>
<keyword evidence="2" id="KW-0012">Acyltransferase</keyword>
<keyword evidence="5" id="KW-1185">Reference proteome</keyword>
<dbReference type="PANTHER" id="PTHR43877">
    <property type="entry name" value="AMINOALKYLPHOSPHONATE N-ACETYLTRANSFERASE-RELATED-RELATED"/>
    <property type="match status" value="1"/>
</dbReference>
<feature type="domain" description="N-acetyltransferase" evidence="3">
    <location>
        <begin position="17"/>
        <end position="168"/>
    </location>
</feature>
<evidence type="ECO:0000256" key="2">
    <source>
        <dbReference type="ARBA" id="ARBA00023315"/>
    </source>
</evidence>
<dbReference type="EMBL" id="SOEY01000008">
    <property type="protein sequence ID" value="TFB75342.1"/>
    <property type="molecule type" value="Genomic_DNA"/>
</dbReference>
<evidence type="ECO:0000256" key="1">
    <source>
        <dbReference type="ARBA" id="ARBA00022679"/>
    </source>
</evidence>
<gene>
    <name evidence="4" type="ORF">E3O06_05830</name>
</gene>
<accession>A0A4R8V0V9</accession>
<name>A0A4R8V0V9_9MICO</name>
<dbReference type="InterPro" id="IPR000182">
    <property type="entry name" value="GNAT_dom"/>
</dbReference>
<keyword evidence="1 4" id="KW-0808">Transferase</keyword>
<dbReference type="PROSITE" id="PS51186">
    <property type="entry name" value="GNAT"/>
    <property type="match status" value="1"/>
</dbReference>
<dbReference type="InterPro" id="IPR050832">
    <property type="entry name" value="Bact_Acetyltransf"/>
</dbReference>
<dbReference type="SUPFAM" id="SSF55729">
    <property type="entry name" value="Acyl-CoA N-acyltransferases (Nat)"/>
    <property type="match status" value="1"/>
</dbReference>
<dbReference type="InterPro" id="IPR016181">
    <property type="entry name" value="Acyl_CoA_acyltransferase"/>
</dbReference>
<evidence type="ECO:0000313" key="5">
    <source>
        <dbReference type="Proteomes" id="UP000298173"/>
    </source>
</evidence>
<evidence type="ECO:0000259" key="3">
    <source>
        <dbReference type="PROSITE" id="PS51186"/>
    </source>
</evidence>
<sequence length="178" mass="19276">MPVLDDLRTVSRAEVRPVLRPVQPSDATFLRDLFESSRSDDFAFLPVGARTALIDLQFGAQAAQYRASHPQAEQALITVGGASVGQVFLARLPRAIMLVDITVLDSHRKRGIGTAVIGALIEQADAARLPVHLSVWAQNTAARRLYARLGFAEIATQAGSLRMQRPSQPAAPTPTVER</sequence>
<dbReference type="GO" id="GO:0016747">
    <property type="term" value="F:acyltransferase activity, transferring groups other than amino-acyl groups"/>
    <property type="evidence" value="ECO:0007669"/>
    <property type="project" value="InterPro"/>
</dbReference>